<dbReference type="InterPro" id="IPR058488">
    <property type="entry name" value="DUF8175"/>
</dbReference>
<sequence length="186" mass="19817">MNAPQVSFAGLAWRDYHGVLLPYAADDGPRQTGDDLALGFARTPRGALLAAIHIAVRANIQWGSKVFGPTIDEQVIGPDAEALRHSMDEAYGRQRGDRPEGAELGRGYVVLEGFRWLGYSPDAASLDLVSAGPGDSDVTARAVTRIEVRWQDGDWRVIAPPGGTWAGAASPIDSPDGYVLFQDGSG</sequence>
<dbReference type="EMBL" id="BAABAS010000020">
    <property type="protein sequence ID" value="GAA4238130.1"/>
    <property type="molecule type" value="Genomic_DNA"/>
</dbReference>
<organism evidence="2 3">
    <name type="scientific">Actinomadura meridiana</name>
    <dbReference type="NCBI Taxonomy" id="559626"/>
    <lineage>
        <taxon>Bacteria</taxon>
        <taxon>Bacillati</taxon>
        <taxon>Actinomycetota</taxon>
        <taxon>Actinomycetes</taxon>
        <taxon>Streptosporangiales</taxon>
        <taxon>Thermomonosporaceae</taxon>
        <taxon>Actinomadura</taxon>
    </lineage>
</organism>
<accession>A0ABP8CE93</accession>
<evidence type="ECO:0000259" key="1">
    <source>
        <dbReference type="Pfam" id="PF26526"/>
    </source>
</evidence>
<proteinExistence type="predicted"/>
<keyword evidence="3" id="KW-1185">Reference proteome</keyword>
<reference evidence="3" key="1">
    <citation type="journal article" date="2019" name="Int. J. Syst. Evol. Microbiol.">
        <title>The Global Catalogue of Microorganisms (GCM) 10K type strain sequencing project: providing services to taxonomists for standard genome sequencing and annotation.</title>
        <authorList>
            <consortium name="The Broad Institute Genomics Platform"/>
            <consortium name="The Broad Institute Genome Sequencing Center for Infectious Disease"/>
            <person name="Wu L."/>
            <person name="Ma J."/>
        </authorList>
    </citation>
    <scope>NUCLEOTIDE SEQUENCE [LARGE SCALE GENOMIC DNA]</scope>
    <source>
        <strain evidence="3">JCM 17440</strain>
    </source>
</reference>
<gene>
    <name evidence="2" type="ORF">GCM10022254_52800</name>
</gene>
<dbReference type="Pfam" id="PF26526">
    <property type="entry name" value="DUF8175"/>
    <property type="match status" value="1"/>
</dbReference>
<dbReference type="RefSeq" id="WP_344901469.1">
    <property type="nucleotide sequence ID" value="NZ_BAABAS010000020.1"/>
</dbReference>
<dbReference type="Proteomes" id="UP001501710">
    <property type="component" value="Unassembled WGS sequence"/>
</dbReference>
<protein>
    <recommendedName>
        <fullName evidence="1">DUF8175 domain-containing protein</fullName>
    </recommendedName>
</protein>
<feature type="domain" description="DUF8175" evidence="1">
    <location>
        <begin position="3"/>
        <end position="179"/>
    </location>
</feature>
<comment type="caution">
    <text evidence="2">The sequence shown here is derived from an EMBL/GenBank/DDBJ whole genome shotgun (WGS) entry which is preliminary data.</text>
</comment>
<evidence type="ECO:0000313" key="3">
    <source>
        <dbReference type="Proteomes" id="UP001501710"/>
    </source>
</evidence>
<evidence type="ECO:0000313" key="2">
    <source>
        <dbReference type="EMBL" id="GAA4238130.1"/>
    </source>
</evidence>
<name>A0ABP8CE93_9ACTN</name>